<comment type="caution">
    <text evidence="1">The sequence shown here is derived from an EMBL/GenBank/DDBJ whole genome shotgun (WGS) entry which is preliminary data.</text>
</comment>
<proteinExistence type="predicted"/>
<reference evidence="1 2" key="1">
    <citation type="journal article" date="2011" name="Biochem. Biophys. Res. Commun.">
        <title>Increased number of Arginine-based salt bridges contributes to the thermotolerance of thermotolerant acetic acid bacteria, Acetobacter tropicalis SKU1100.</title>
        <authorList>
            <person name="Matsutani M."/>
            <person name="Hirakawa H."/>
            <person name="Nishikura M."/>
            <person name="Soemphol W."/>
            <person name="Ali I.A.I."/>
            <person name="Yakushi T."/>
            <person name="Matsushita K."/>
        </authorList>
    </citation>
    <scope>NUCLEOTIDE SEQUENCE [LARGE SCALE GENOMIC DNA]</scope>
    <source>
        <strain evidence="1 2">NBRC 101654</strain>
    </source>
</reference>
<evidence type="ECO:0000313" key="2">
    <source>
        <dbReference type="Proteomes" id="UP000004319"/>
    </source>
</evidence>
<accession>F7VHN0</accession>
<protein>
    <submittedName>
        <fullName evidence="1">Uncharacterized protein</fullName>
    </submittedName>
</protein>
<gene>
    <name evidence="1" type="ORF">ATPR_2879</name>
</gene>
<dbReference type="EMBL" id="BABS01000133">
    <property type="protein sequence ID" value="GAA09875.1"/>
    <property type="molecule type" value="Genomic_DNA"/>
</dbReference>
<sequence>MFSFPILIVGFMLSGTMKWPEEATESVPEPCRCGSLIIA</sequence>
<name>F7VHN0_9PROT</name>
<dbReference type="AlphaFoldDB" id="F7VHN0"/>
<dbReference type="Proteomes" id="UP000004319">
    <property type="component" value="Unassembled WGS sequence"/>
</dbReference>
<evidence type="ECO:0000313" key="1">
    <source>
        <dbReference type="EMBL" id="GAA09875.1"/>
    </source>
</evidence>
<organism evidence="1 2">
    <name type="scientific">Acetobacter tropicalis NBRC 101654</name>
    <dbReference type="NCBI Taxonomy" id="749388"/>
    <lineage>
        <taxon>Bacteria</taxon>
        <taxon>Pseudomonadati</taxon>
        <taxon>Pseudomonadota</taxon>
        <taxon>Alphaproteobacteria</taxon>
        <taxon>Acetobacterales</taxon>
        <taxon>Acetobacteraceae</taxon>
        <taxon>Acetobacter</taxon>
    </lineage>
</organism>